<reference evidence="19 20" key="1">
    <citation type="submission" date="2011-04" db="EMBL/GenBank/DDBJ databases">
        <title>Complete sequence of Cellulomonas fimi ATCC 484.</title>
        <authorList>
            <consortium name="US DOE Joint Genome Institute"/>
            <person name="Lucas S."/>
            <person name="Han J."/>
            <person name="Lapidus A."/>
            <person name="Cheng J.-F."/>
            <person name="Goodwin L."/>
            <person name="Pitluck S."/>
            <person name="Peters L."/>
            <person name="Chertkov O."/>
            <person name="Detter J.C."/>
            <person name="Han C."/>
            <person name="Tapia R."/>
            <person name="Land M."/>
            <person name="Hauser L."/>
            <person name="Kyrpides N."/>
            <person name="Ivanova N."/>
            <person name="Ovchinnikova G."/>
            <person name="Pagani I."/>
            <person name="Mead D."/>
            <person name="Brumm P."/>
            <person name="Woyke T."/>
        </authorList>
    </citation>
    <scope>NUCLEOTIDE SEQUENCE [LARGE SCALE GENOMIC DNA]</scope>
    <source>
        <strain evidence="20">ATCC 484 / DSM 20113 / JCM 1341 / NBRC 15513 / NCIMB 8980 / NCTC 7547</strain>
    </source>
</reference>
<protein>
    <recommendedName>
        <fullName evidence="14">Cholesterol oxidase</fullName>
        <ecNumber evidence="13">1.1.3.6</ecNumber>
        <ecNumber evidence="11">5.3.3.1</ecNumber>
    </recommendedName>
    <alternativeName>
        <fullName evidence="15">Cholesterol isomerase</fullName>
    </alternativeName>
</protein>
<keyword evidence="7" id="KW-0443">Lipid metabolism</keyword>
<evidence type="ECO:0000256" key="15">
    <source>
        <dbReference type="ARBA" id="ARBA00049778"/>
    </source>
</evidence>
<dbReference type="AlphaFoldDB" id="F4H4M8"/>
<keyword evidence="5" id="KW-0274">FAD</keyword>
<dbReference type="KEGG" id="cfi:Celf_0079"/>
<comment type="cofactor">
    <cofactor evidence="1">
        <name>FAD</name>
        <dbReference type="ChEBI" id="CHEBI:57692"/>
    </cofactor>
</comment>
<dbReference type="Pfam" id="PF05199">
    <property type="entry name" value="GMC_oxred_C"/>
    <property type="match status" value="1"/>
</dbReference>
<keyword evidence="6" id="KW-0560">Oxidoreductase</keyword>
<proteinExistence type="inferred from homology"/>
<dbReference type="EC" id="1.1.3.6" evidence="13"/>
<dbReference type="Proteomes" id="UP000008460">
    <property type="component" value="Chromosome"/>
</dbReference>
<dbReference type="PANTHER" id="PTHR47470">
    <property type="entry name" value="CHOLESTEROL OXIDASE"/>
    <property type="match status" value="1"/>
</dbReference>
<evidence type="ECO:0000313" key="20">
    <source>
        <dbReference type="Proteomes" id="UP000008460"/>
    </source>
</evidence>
<keyword evidence="3" id="KW-0153">Cholesterol metabolism</keyword>
<evidence type="ECO:0000256" key="13">
    <source>
        <dbReference type="ARBA" id="ARBA00049723"/>
    </source>
</evidence>
<evidence type="ECO:0000256" key="4">
    <source>
        <dbReference type="ARBA" id="ARBA00022630"/>
    </source>
</evidence>
<dbReference type="Gene3D" id="3.50.50.60">
    <property type="entry name" value="FAD/NAD(P)-binding domain"/>
    <property type="match status" value="3"/>
</dbReference>
<evidence type="ECO:0000256" key="10">
    <source>
        <dbReference type="ARBA" id="ARBA00023235"/>
    </source>
</evidence>
<evidence type="ECO:0000259" key="17">
    <source>
        <dbReference type="Pfam" id="PF01266"/>
    </source>
</evidence>
<evidence type="ECO:0000313" key="19">
    <source>
        <dbReference type="EMBL" id="AEE44229.1"/>
    </source>
</evidence>
<evidence type="ECO:0000256" key="9">
    <source>
        <dbReference type="ARBA" id="ARBA00023221"/>
    </source>
</evidence>
<evidence type="ECO:0000256" key="14">
    <source>
        <dbReference type="ARBA" id="ARBA00049744"/>
    </source>
</evidence>
<dbReference type="SUPFAM" id="SSF51905">
    <property type="entry name" value="FAD/NAD(P)-binding domain"/>
    <property type="match status" value="1"/>
</dbReference>
<evidence type="ECO:0000256" key="1">
    <source>
        <dbReference type="ARBA" id="ARBA00001974"/>
    </source>
</evidence>
<dbReference type="GO" id="GO:0050660">
    <property type="term" value="F:flavin adenine dinucleotide binding"/>
    <property type="evidence" value="ECO:0007669"/>
    <property type="project" value="InterPro"/>
</dbReference>
<evidence type="ECO:0000256" key="12">
    <source>
        <dbReference type="ARBA" id="ARBA00049645"/>
    </source>
</evidence>
<evidence type="ECO:0000256" key="3">
    <source>
        <dbReference type="ARBA" id="ARBA00022548"/>
    </source>
</evidence>
<organism evidence="19 20">
    <name type="scientific">Cellulomonas fimi (strain ATCC 484 / DSM 20113 / JCM 1341 / CCUG 24087 / LMG 16345 / NBRC 15513 / NCIMB 8980 / NCTC 7547 / NRS-133)</name>
    <dbReference type="NCBI Taxonomy" id="590998"/>
    <lineage>
        <taxon>Bacteria</taxon>
        <taxon>Bacillati</taxon>
        <taxon>Actinomycetota</taxon>
        <taxon>Actinomycetes</taxon>
        <taxon>Micrococcales</taxon>
        <taxon>Cellulomonadaceae</taxon>
        <taxon>Cellulomonas</taxon>
    </lineage>
</organism>
<dbReference type="GO" id="GO:0008203">
    <property type="term" value="P:cholesterol metabolic process"/>
    <property type="evidence" value="ECO:0007669"/>
    <property type="project" value="UniProtKB-KW"/>
</dbReference>
<dbReference type="eggNOG" id="COG2303">
    <property type="taxonomic scope" value="Bacteria"/>
</dbReference>
<name>F4H4M8_CELFA</name>
<keyword evidence="9" id="KW-0753">Steroid metabolism</keyword>
<dbReference type="GO" id="GO:0004769">
    <property type="term" value="F:steroid Delta-isomerase activity"/>
    <property type="evidence" value="ECO:0007669"/>
    <property type="project" value="UniProtKB-EC"/>
</dbReference>
<dbReference type="EC" id="5.3.3.1" evidence="11"/>
<accession>F4H4M8</accession>
<comment type="pathway">
    <text evidence="12">Steroid metabolism; cholesterol degradation.</text>
</comment>
<comment type="similarity">
    <text evidence="2">Belongs to the GMC oxidoreductase family.</text>
</comment>
<feature type="domain" description="Glucose-methanol-choline oxidoreductase C-terminal" evidence="18">
    <location>
        <begin position="464"/>
        <end position="518"/>
    </location>
</feature>
<dbReference type="EMBL" id="CP002666">
    <property type="protein sequence ID" value="AEE44229.1"/>
    <property type="molecule type" value="Genomic_DNA"/>
</dbReference>
<evidence type="ECO:0000256" key="5">
    <source>
        <dbReference type="ARBA" id="ARBA00022827"/>
    </source>
</evidence>
<dbReference type="GO" id="GO:0016995">
    <property type="term" value="F:cholesterol oxidase activity"/>
    <property type="evidence" value="ECO:0007669"/>
    <property type="project" value="UniProtKB-EC"/>
</dbReference>
<evidence type="ECO:0000256" key="11">
    <source>
        <dbReference type="ARBA" id="ARBA00038856"/>
    </source>
</evidence>
<evidence type="ECO:0000256" key="2">
    <source>
        <dbReference type="ARBA" id="ARBA00010790"/>
    </source>
</evidence>
<keyword evidence="4" id="KW-0285">Flavoprotein</keyword>
<dbReference type="InterPro" id="IPR036188">
    <property type="entry name" value="FAD/NAD-bd_sf"/>
</dbReference>
<keyword evidence="10" id="KW-0413">Isomerase</keyword>
<dbReference type="RefSeq" id="WP_013769259.1">
    <property type="nucleotide sequence ID" value="NC_015514.1"/>
</dbReference>
<feature type="region of interest" description="Disordered" evidence="16">
    <location>
        <begin position="234"/>
        <end position="253"/>
    </location>
</feature>
<evidence type="ECO:0000256" key="16">
    <source>
        <dbReference type="SAM" id="MobiDB-lite"/>
    </source>
</evidence>
<dbReference type="InterPro" id="IPR007867">
    <property type="entry name" value="GMC_OxRtase_C"/>
</dbReference>
<keyword evidence="8" id="KW-1207">Sterol metabolism</keyword>
<dbReference type="HOGENOM" id="CLU_002483_2_0_11"/>
<evidence type="ECO:0000256" key="6">
    <source>
        <dbReference type="ARBA" id="ARBA00023002"/>
    </source>
</evidence>
<dbReference type="PANTHER" id="PTHR47470:SF1">
    <property type="entry name" value="FAD-DEPENDENT OXIDOREDUCTASE 2 FAD BINDING DOMAIN-CONTAINING PROTEIN"/>
    <property type="match status" value="1"/>
</dbReference>
<evidence type="ECO:0000256" key="8">
    <source>
        <dbReference type="ARBA" id="ARBA00023166"/>
    </source>
</evidence>
<dbReference type="Pfam" id="PF01266">
    <property type="entry name" value="DAO"/>
    <property type="match status" value="1"/>
</dbReference>
<dbReference type="InterPro" id="IPR052542">
    <property type="entry name" value="Cholesterol_Oxidase"/>
</dbReference>
<dbReference type="STRING" id="590998.Celf_0079"/>
<gene>
    <name evidence="19" type="ordered locus">Celf_0079</name>
</gene>
<sequence length="572" mass="61319">MTSSADGRDVLVVGSGFGGAVAALRLSEKGYRVTVLEAGRRFTPETLPRTSWDVRRFLWAPRLGCHGIQRIHVLRDVVVLAGAGVGGGSLVYANTLYEPRSDAFFEDPQWASITRWREELAPHYDQARRMLGVVENPVDSPADAVVRAAARDLGVAHTYRRAPVGVVFGAPGARVPDPFFGGVGPERHACTQCGECMTGCRHGAKNTLETNYLWLAERAGARVVPDTTVDALRPRPGGGYDVDVHRTGRPGGHRTLRADQVVVAAGAWGTQVLLHRMKADGVLPHLSDRLGTLTRTNSEALGGAVRRLRGARRRTPLNSGVAITSSVWLDDRTHLEPVRYGRGSNLMGLLGTVLTDGGGRVPRPLRWAGQVLRHPGQVASVLLGIRSWSERTVIGLVMQTGDSSITVRPRRTWRGRWRLTSTPGAGEPNPTWLPQANAAYRAMARHVDGAAMGSLGEVVDVPMTAHFIGGCTIGETAATGVVDAYHRAFGHPGLHVMDGSTISANLGVNPSLTITAQAERACALWPNAGDPDPRPPLGSRYVRLDPVAPRHPAVPPGARAALHLTVVRRSPA</sequence>
<keyword evidence="20" id="KW-1185">Reference proteome</keyword>
<evidence type="ECO:0000256" key="7">
    <source>
        <dbReference type="ARBA" id="ARBA00023098"/>
    </source>
</evidence>
<dbReference type="InterPro" id="IPR006076">
    <property type="entry name" value="FAD-dep_OxRdtase"/>
</dbReference>
<feature type="domain" description="FAD dependent oxidoreductase" evidence="17">
    <location>
        <begin position="9"/>
        <end position="278"/>
    </location>
</feature>
<evidence type="ECO:0000259" key="18">
    <source>
        <dbReference type="Pfam" id="PF05199"/>
    </source>
</evidence>